<feature type="domain" description="Dihydroorotase catalytic" evidence="2">
    <location>
        <begin position="60"/>
        <end position="245"/>
    </location>
</feature>
<keyword evidence="4" id="KW-1185">Reference proteome</keyword>
<dbReference type="InterPro" id="IPR004722">
    <property type="entry name" value="DHOase"/>
</dbReference>
<evidence type="ECO:0000259" key="2">
    <source>
        <dbReference type="Pfam" id="PF12890"/>
    </source>
</evidence>
<dbReference type="PANTHER" id="PTHR43668:SF2">
    <property type="entry name" value="ALLANTOINASE"/>
    <property type="match status" value="1"/>
</dbReference>
<dbReference type="InterPro" id="IPR011059">
    <property type="entry name" value="Metal-dep_hydrolase_composite"/>
</dbReference>
<dbReference type="GO" id="GO:0004038">
    <property type="term" value="F:allantoinase activity"/>
    <property type="evidence" value="ECO:0007669"/>
    <property type="project" value="TreeGrafter"/>
</dbReference>
<keyword evidence="1" id="KW-0665">Pyrimidine biosynthesis</keyword>
<dbReference type="OrthoDB" id="5687299at2"/>
<dbReference type="GO" id="GO:0006145">
    <property type="term" value="P:purine nucleobase catabolic process"/>
    <property type="evidence" value="ECO:0007669"/>
    <property type="project" value="TreeGrafter"/>
</dbReference>
<dbReference type="GO" id="GO:0004151">
    <property type="term" value="F:dihydroorotase activity"/>
    <property type="evidence" value="ECO:0007669"/>
    <property type="project" value="InterPro"/>
</dbReference>
<protein>
    <submittedName>
        <fullName evidence="3">Dihydroorotase</fullName>
    </submittedName>
</protein>
<dbReference type="GO" id="GO:0005737">
    <property type="term" value="C:cytoplasm"/>
    <property type="evidence" value="ECO:0007669"/>
    <property type="project" value="TreeGrafter"/>
</dbReference>
<proteinExistence type="predicted"/>
<dbReference type="CDD" id="cd01317">
    <property type="entry name" value="DHOase_IIa"/>
    <property type="match status" value="1"/>
</dbReference>
<dbReference type="STRING" id="1874317.BKP64_16290"/>
<dbReference type="SUPFAM" id="SSF51338">
    <property type="entry name" value="Composite domain of metallo-dependent hydrolases"/>
    <property type="match status" value="1"/>
</dbReference>
<dbReference type="RefSeq" id="WP_070972515.1">
    <property type="nucleotide sequence ID" value="NZ_CP017715.1"/>
</dbReference>
<dbReference type="InterPro" id="IPR024403">
    <property type="entry name" value="DHOase_cat"/>
</dbReference>
<dbReference type="InterPro" id="IPR032466">
    <property type="entry name" value="Metal_Hydrolase"/>
</dbReference>
<dbReference type="EMBL" id="CP017715">
    <property type="protein sequence ID" value="AOY89604.1"/>
    <property type="molecule type" value="Genomic_DNA"/>
</dbReference>
<dbReference type="PANTHER" id="PTHR43668">
    <property type="entry name" value="ALLANTOINASE"/>
    <property type="match status" value="1"/>
</dbReference>
<dbReference type="AlphaFoldDB" id="A0A1D9GPY6"/>
<dbReference type="Proteomes" id="UP000177445">
    <property type="component" value="Chromosome"/>
</dbReference>
<dbReference type="Gene3D" id="3.20.20.140">
    <property type="entry name" value="Metal-dependent hydrolases"/>
    <property type="match status" value="1"/>
</dbReference>
<dbReference type="InterPro" id="IPR050138">
    <property type="entry name" value="DHOase/Allantoinase_Hydrolase"/>
</dbReference>
<evidence type="ECO:0000313" key="3">
    <source>
        <dbReference type="EMBL" id="AOY89604.1"/>
    </source>
</evidence>
<gene>
    <name evidence="3" type="ORF">BKP64_16290</name>
</gene>
<dbReference type="KEGG" id="msq:BKP64_16290"/>
<evidence type="ECO:0000256" key="1">
    <source>
        <dbReference type="ARBA" id="ARBA00022975"/>
    </source>
</evidence>
<dbReference type="Gene3D" id="2.30.40.10">
    <property type="entry name" value="Urease, subunit C, domain 1"/>
    <property type="match status" value="1"/>
</dbReference>
<dbReference type="SUPFAM" id="SSF51556">
    <property type="entry name" value="Metallo-dependent hydrolases"/>
    <property type="match status" value="1"/>
</dbReference>
<evidence type="ECO:0000313" key="4">
    <source>
        <dbReference type="Proteomes" id="UP000177445"/>
    </source>
</evidence>
<organism evidence="3 4">
    <name type="scientific">Marinobacter salinus</name>
    <dbReference type="NCBI Taxonomy" id="1874317"/>
    <lineage>
        <taxon>Bacteria</taxon>
        <taxon>Pseudomonadati</taxon>
        <taxon>Pseudomonadota</taxon>
        <taxon>Gammaproteobacteria</taxon>
        <taxon>Pseudomonadales</taxon>
        <taxon>Marinobacteraceae</taxon>
        <taxon>Marinobacter</taxon>
    </lineage>
</organism>
<dbReference type="NCBIfam" id="TIGR00857">
    <property type="entry name" value="pyrC_multi"/>
    <property type="match status" value="1"/>
</dbReference>
<dbReference type="GO" id="GO:0046872">
    <property type="term" value="F:metal ion binding"/>
    <property type="evidence" value="ECO:0007669"/>
    <property type="project" value="InterPro"/>
</dbReference>
<reference evidence="3 4" key="1">
    <citation type="submission" date="2016-10" db="EMBL/GenBank/DDBJ databases">
        <title>Marinobacter salinus sp. nov., a moderately halophilic bacterium isolated from a tidal flat environment.</title>
        <authorList>
            <person name="Park S.-J."/>
        </authorList>
    </citation>
    <scope>NUCLEOTIDE SEQUENCE [LARGE SCALE GENOMIC DNA]</scope>
    <source>
        <strain evidence="3 4">Hb8</strain>
    </source>
</reference>
<sequence>MSLVEATSGGSLKIVGGRLIDGTGAESDNIALLILDGRIAASGDTAKRATATETVNAEGCVITPGFVDLCCNLREPGNGQKGNISSETRAAAHGGFTTVCASPETSPVNDSGAVTHLIRDVAATRSPIHVLPVGAVTRGLEGDLLSDMAGLAAAGCVAVGNGSKGVRNARILRRCMAYAQTFGLTVMFSPENQALAADGYAHDGLVTSRLGLLGIPEVAETAAVMEMILLAEETGVRLHLSQLSCARSVDMLAEARRRGVAVTADVAMHQLIFTESALAGFDSRFHVRPPLRREADRKALIAGVRAGTIDAIVSQHQPHDSAAKQAPLAATEPGLSSVESVLSLGLELVELNEMTLPELVRALTAGPAAAIGRKASLAEGEIADLCVFDPEEYWTPGKDTLVSAGRHAPITGRELPGVVRLTVAAGRIAWQPVAG</sequence>
<name>A0A1D9GPY6_9GAMM</name>
<dbReference type="Pfam" id="PF12890">
    <property type="entry name" value="DHOase"/>
    <property type="match status" value="1"/>
</dbReference>
<accession>A0A1D9GPY6</accession>
<dbReference type="GO" id="GO:0006221">
    <property type="term" value="P:pyrimidine nucleotide biosynthetic process"/>
    <property type="evidence" value="ECO:0007669"/>
    <property type="project" value="UniProtKB-KW"/>
</dbReference>